<comment type="caution">
    <text evidence="1">The sequence shown here is derived from an EMBL/GenBank/DDBJ whole genome shotgun (WGS) entry which is preliminary data.</text>
</comment>
<organism evidence="1">
    <name type="scientific">marine sediment metagenome</name>
    <dbReference type="NCBI Taxonomy" id="412755"/>
    <lineage>
        <taxon>unclassified sequences</taxon>
        <taxon>metagenomes</taxon>
        <taxon>ecological metagenomes</taxon>
    </lineage>
</organism>
<gene>
    <name evidence="1" type="ORF">S03H2_69350</name>
</gene>
<name>X1LRD6_9ZZZZ</name>
<reference evidence="1" key="1">
    <citation type="journal article" date="2014" name="Front. Microbiol.">
        <title>High frequency of phylogenetically diverse reductive dehalogenase-homologous genes in deep subseafloor sedimentary metagenomes.</title>
        <authorList>
            <person name="Kawai M."/>
            <person name="Futagami T."/>
            <person name="Toyoda A."/>
            <person name="Takaki Y."/>
            <person name="Nishi S."/>
            <person name="Hori S."/>
            <person name="Arai W."/>
            <person name="Tsubouchi T."/>
            <person name="Morono Y."/>
            <person name="Uchiyama I."/>
            <person name="Ito T."/>
            <person name="Fujiyama A."/>
            <person name="Inagaki F."/>
            <person name="Takami H."/>
        </authorList>
    </citation>
    <scope>NUCLEOTIDE SEQUENCE</scope>
    <source>
        <strain evidence="1">Expedition CK06-06</strain>
    </source>
</reference>
<protein>
    <submittedName>
        <fullName evidence="1">Uncharacterized protein</fullName>
    </submittedName>
</protein>
<dbReference type="AlphaFoldDB" id="X1LRD6"/>
<proteinExistence type="predicted"/>
<dbReference type="EMBL" id="BARU01045800">
    <property type="protein sequence ID" value="GAH96708.1"/>
    <property type="molecule type" value="Genomic_DNA"/>
</dbReference>
<accession>X1LRD6</accession>
<feature type="non-terminal residue" evidence="1">
    <location>
        <position position="1"/>
    </location>
</feature>
<evidence type="ECO:0000313" key="1">
    <source>
        <dbReference type="EMBL" id="GAH96708.1"/>
    </source>
</evidence>
<sequence length="118" mass="12955">SADVAIGSARTYAYIDTEMDFTYQTWMDSIRKANTFVTCGPLMEFSVEGKPPGSRIKMSSRGGTVNISWKTASVTMPMTKVELIINGDVLDDHLLVCGYGNARSYAYDCANFGELMSI</sequence>